<dbReference type="AlphaFoldDB" id="R7S311"/>
<reference evidence="3" key="1">
    <citation type="journal article" date="2012" name="Science">
        <title>The Paleozoic origin of enzymatic lignin decomposition reconstructed from 31 fungal genomes.</title>
        <authorList>
            <person name="Floudas D."/>
            <person name="Binder M."/>
            <person name="Riley R."/>
            <person name="Barry K."/>
            <person name="Blanchette R.A."/>
            <person name="Henrissat B."/>
            <person name="Martinez A.T."/>
            <person name="Otillar R."/>
            <person name="Spatafora J.W."/>
            <person name="Yadav J.S."/>
            <person name="Aerts A."/>
            <person name="Benoit I."/>
            <person name="Boyd A."/>
            <person name="Carlson A."/>
            <person name="Copeland A."/>
            <person name="Coutinho P.M."/>
            <person name="de Vries R.P."/>
            <person name="Ferreira P."/>
            <person name="Findley K."/>
            <person name="Foster B."/>
            <person name="Gaskell J."/>
            <person name="Glotzer D."/>
            <person name="Gorecki P."/>
            <person name="Heitman J."/>
            <person name="Hesse C."/>
            <person name="Hori C."/>
            <person name="Igarashi K."/>
            <person name="Jurgens J.A."/>
            <person name="Kallen N."/>
            <person name="Kersten P."/>
            <person name="Kohler A."/>
            <person name="Kuees U."/>
            <person name="Kumar T.K.A."/>
            <person name="Kuo A."/>
            <person name="LaButti K."/>
            <person name="Larrondo L.F."/>
            <person name="Lindquist E."/>
            <person name="Ling A."/>
            <person name="Lombard V."/>
            <person name="Lucas S."/>
            <person name="Lundell T."/>
            <person name="Martin R."/>
            <person name="McLaughlin D.J."/>
            <person name="Morgenstern I."/>
            <person name="Morin E."/>
            <person name="Murat C."/>
            <person name="Nagy L.G."/>
            <person name="Nolan M."/>
            <person name="Ohm R.A."/>
            <person name="Patyshakuliyeva A."/>
            <person name="Rokas A."/>
            <person name="Ruiz-Duenas F.J."/>
            <person name="Sabat G."/>
            <person name="Salamov A."/>
            <person name="Samejima M."/>
            <person name="Schmutz J."/>
            <person name="Slot J.C."/>
            <person name="St John F."/>
            <person name="Stenlid J."/>
            <person name="Sun H."/>
            <person name="Sun S."/>
            <person name="Syed K."/>
            <person name="Tsang A."/>
            <person name="Wiebenga A."/>
            <person name="Young D."/>
            <person name="Pisabarro A."/>
            <person name="Eastwood D.C."/>
            <person name="Martin F."/>
            <person name="Cullen D."/>
            <person name="Grigoriev I.V."/>
            <person name="Hibbett D.S."/>
        </authorList>
    </citation>
    <scope>NUCLEOTIDE SEQUENCE [LARGE SCALE GENOMIC DNA]</scope>
    <source>
        <strain evidence="3">HHB-11173 SS5</strain>
    </source>
</reference>
<dbReference type="Proteomes" id="UP000054196">
    <property type="component" value="Unassembled WGS sequence"/>
</dbReference>
<dbReference type="HOGENOM" id="CLU_041942_2_0_1"/>
<dbReference type="OrthoDB" id="2748701at2759"/>
<feature type="region of interest" description="Disordered" evidence="1">
    <location>
        <begin position="93"/>
        <end position="113"/>
    </location>
</feature>
<dbReference type="RefSeq" id="XP_007388690.1">
    <property type="nucleotide sequence ID" value="XM_007388628.1"/>
</dbReference>
<organism evidence="2 3">
    <name type="scientific">Punctularia strigosozonata (strain HHB-11173)</name>
    <name type="common">White-rot fungus</name>
    <dbReference type="NCBI Taxonomy" id="741275"/>
    <lineage>
        <taxon>Eukaryota</taxon>
        <taxon>Fungi</taxon>
        <taxon>Dikarya</taxon>
        <taxon>Basidiomycota</taxon>
        <taxon>Agaricomycotina</taxon>
        <taxon>Agaricomycetes</taxon>
        <taxon>Corticiales</taxon>
        <taxon>Punctulariaceae</taxon>
        <taxon>Punctularia</taxon>
    </lineage>
</organism>
<dbReference type="EMBL" id="JH687556">
    <property type="protein sequence ID" value="EIN04219.1"/>
    <property type="molecule type" value="Genomic_DNA"/>
</dbReference>
<keyword evidence="3" id="KW-1185">Reference proteome</keyword>
<proteinExistence type="predicted"/>
<evidence type="ECO:0000313" key="2">
    <source>
        <dbReference type="EMBL" id="EIN04219.1"/>
    </source>
</evidence>
<gene>
    <name evidence="2" type="ORF">PUNSTDRAFT_123008</name>
</gene>
<accession>R7S311</accession>
<evidence type="ECO:0000313" key="3">
    <source>
        <dbReference type="Proteomes" id="UP000054196"/>
    </source>
</evidence>
<sequence>MDRCPDEVLYIIFTLACSDDGATGRALSLLSHRIRNVSFPVRYRSVAVFGVAQIKAFTAILSNRPVDPALGEQGVFRSVHALPRVEHLLVSSSKPTQDVADDDDEAAPSNLNDETLIDDLVDHPDEEAKELALETWSQDAKAALSGLLAIIAPSLRTLFTNASWDAVADSPAPFPRLTALTASDSQKPFPSRIPCSSLTDIHLIGCWHVMSGTQRVSDVWNMLAASAFRSTLSHLRLSDVRFGDPAEYLRVQLDVPVDAVDRGDGTSSEPSRTPVPGAPACFRPGTASEQRASETAAMLPKLKHVWIQPKRCVGVSEGWWKANMLSNGAMLAGLTTVAEQSQKKKNGAGVLMVLSESGVGYGVGQLLNDWLSYIGGDAGPWLGLRS</sequence>
<evidence type="ECO:0000256" key="1">
    <source>
        <dbReference type="SAM" id="MobiDB-lite"/>
    </source>
</evidence>
<dbReference type="GeneID" id="18877613"/>
<protein>
    <submittedName>
        <fullName evidence="2">Uncharacterized protein</fullName>
    </submittedName>
</protein>
<dbReference type="KEGG" id="psq:PUNSTDRAFT_123008"/>
<name>R7S311_PUNST</name>